<feature type="compositionally biased region" description="Polar residues" evidence="2">
    <location>
        <begin position="319"/>
        <end position="339"/>
    </location>
</feature>
<organism evidence="3 4">
    <name type="scientific">Cladosporium halotolerans</name>
    <dbReference type="NCBI Taxonomy" id="1052096"/>
    <lineage>
        <taxon>Eukaryota</taxon>
        <taxon>Fungi</taxon>
        <taxon>Dikarya</taxon>
        <taxon>Ascomycota</taxon>
        <taxon>Pezizomycotina</taxon>
        <taxon>Dothideomycetes</taxon>
        <taxon>Dothideomycetidae</taxon>
        <taxon>Cladosporiales</taxon>
        <taxon>Cladosporiaceae</taxon>
        <taxon>Cladosporium</taxon>
    </lineage>
</organism>
<feature type="compositionally biased region" description="Polar residues" evidence="2">
    <location>
        <begin position="255"/>
        <end position="271"/>
    </location>
</feature>
<evidence type="ECO:0000256" key="1">
    <source>
        <dbReference type="SAM" id="Coils"/>
    </source>
</evidence>
<keyword evidence="4" id="KW-1185">Reference proteome</keyword>
<dbReference type="EMBL" id="JAAQHG020000001">
    <property type="protein sequence ID" value="KAL1591257.1"/>
    <property type="molecule type" value="Genomic_DNA"/>
</dbReference>
<accession>A0AB34L549</accession>
<evidence type="ECO:0000256" key="2">
    <source>
        <dbReference type="SAM" id="MobiDB-lite"/>
    </source>
</evidence>
<dbReference type="AlphaFoldDB" id="A0AB34L549"/>
<feature type="region of interest" description="Disordered" evidence="2">
    <location>
        <begin position="305"/>
        <end position="342"/>
    </location>
</feature>
<dbReference type="Proteomes" id="UP000803884">
    <property type="component" value="Unassembled WGS sequence"/>
</dbReference>
<evidence type="ECO:0000313" key="3">
    <source>
        <dbReference type="EMBL" id="KAL1591257.1"/>
    </source>
</evidence>
<name>A0AB34L549_9PEZI</name>
<gene>
    <name evidence="3" type="ORF">WHR41_00204</name>
</gene>
<dbReference type="GeneID" id="96001648"/>
<protein>
    <submittedName>
        <fullName evidence="3">Uncharacterized protein</fullName>
    </submittedName>
</protein>
<dbReference type="RefSeq" id="XP_069234362.1">
    <property type="nucleotide sequence ID" value="XM_069368810.1"/>
</dbReference>
<keyword evidence="1" id="KW-0175">Coiled coil</keyword>
<comment type="caution">
    <text evidence="3">The sequence shown here is derived from an EMBL/GenBank/DDBJ whole genome shotgun (WGS) entry which is preliminary data.</text>
</comment>
<sequence length="533" mass="58985">MSGLEVVGIVASVVSAFHGGAELVKLYKKRRANKREKRERLERDAQEQDLQDAQDQLLQNMLHDSLEQGRAAVSTQFLDEQRALGRNSQLLRRGDDKAKQELLMIAVSLQAEVIESLGRAQHNLDIIVNMAQLQVLHETAITKRVEAVRGICELRQRIEFSLPIPRLSADMYFGVSRRSSNGSLANTFVTAAANLAIPEQMAQRHLPARLAPERHRSMMTLSSYKYLIPEIRVQDIEILTLAGEPIDHDYGESPNLPTTTNQQMLLTEPNPTSTSSSSSMAMPESHVIAHPFEVNDPYYITGVIPELPEDPNSPESHRISSLSPIASHTTGYTSPSELRSSLEAPISEPDSAISLRSNDQQKPYCSGALAAQDSFPEGIALHHLPILPGSTKLHPSWKCMACDFNFSDSDGALFSRIIFAHGVRFRFPFLARSHVRYKHPPDDLKPHYTYGCLFCTAEGRRSGVHGSADALAAHVVAKHRTNLTPEVRARTRCVVGRVAGKEEGWDFNLTQVTSRSGAGVGRWVLRAVTSLPT</sequence>
<evidence type="ECO:0000313" key="4">
    <source>
        <dbReference type="Proteomes" id="UP000803884"/>
    </source>
</evidence>
<feature type="region of interest" description="Disordered" evidence="2">
    <location>
        <begin position="253"/>
        <end position="280"/>
    </location>
</feature>
<reference evidence="3 4" key="1">
    <citation type="journal article" date="2020" name="Microbiol. Resour. Announc.">
        <title>Draft Genome Sequence of a Cladosporium Species Isolated from the Mesophotic Ascidian Didemnum maculosum.</title>
        <authorList>
            <person name="Gioti A."/>
            <person name="Siaperas R."/>
            <person name="Nikolaivits E."/>
            <person name="Le Goff G."/>
            <person name="Ouazzani J."/>
            <person name="Kotoulas G."/>
            <person name="Topakas E."/>
        </authorList>
    </citation>
    <scope>NUCLEOTIDE SEQUENCE [LARGE SCALE GENOMIC DNA]</scope>
    <source>
        <strain evidence="3 4">TM138-S3</strain>
    </source>
</reference>
<feature type="coiled-coil region" evidence="1">
    <location>
        <begin position="24"/>
        <end position="56"/>
    </location>
</feature>
<proteinExistence type="predicted"/>